<dbReference type="Gene3D" id="3.30.60.90">
    <property type="match status" value="1"/>
</dbReference>
<dbReference type="Proteomes" id="UP000663828">
    <property type="component" value="Unassembled WGS sequence"/>
</dbReference>
<evidence type="ECO:0000313" key="13">
    <source>
        <dbReference type="EMBL" id="CAF1586264.1"/>
    </source>
</evidence>
<organism evidence="12 15">
    <name type="scientific">Adineta ricciae</name>
    <name type="common">Rotifer</name>
    <dbReference type="NCBI Taxonomy" id="249248"/>
    <lineage>
        <taxon>Eukaryota</taxon>
        <taxon>Metazoa</taxon>
        <taxon>Spiralia</taxon>
        <taxon>Gnathifera</taxon>
        <taxon>Rotifera</taxon>
        <taxon>Eurotatoria</taxon>
        <taxon>Bdelloidea</taxon>
        <taxon>Adinetida</taxon>
        <taxon>Adinetidae</taxon>
        <taxon>Adineta</taxon>
    </lineage>
</organism>
<feature type="domain" description="ZZ-type" evidence="11">
    <location>
        <begin position="4"/>
        <end position="60"/>
    </location>
</feature>
<dbReference type="PROSITE" id="PS50135">
    <property type="entry name" value="ZF_ZZ_2"/>
    <property type="match status" value="1"/>
</dbReference>
<evidence type="ECO:0000256" key="9">
    <source>
        <dbReference type="SAM" id="Coils"/>
    </source>
</evidence>
<dbReference type="PROSITE" id="PS01357">
    <property type="entry name" value="ZF_ZZ_1"/>
    <property type="match status" value="1"/>
</dbReference>
<keyword evidence="9" id="KW-0175">Coiled coil</keyword>
<keyword evidence="14" id="KW-1185">Reference proteome</keyword>
<reference evidence="12" key="1">
    <citation type="submission" date="2021-02" db="EMBL/GenBank/DDBJ databases">
        <authorList>
            <person name="Nowell W R."/>
        </authorList>
    </citation>
    <scope>NUCLEOTIDE SEQUENCE</scope>
</reference>
<protein>
    <recommendedName>
        <fullName evidence="11">ZZ-type domain-containing protein</fullName>
    </recommendedName>
</protein>
<keyword evidence="3" id="KW-0479">Metal-binding</keyword>
<dbReference type="InterPro" id="IPR043145">
    <property type="entry name" value="Znf_ZZ_sf"/>
</dbReference>
<comment type="caution">
    <text evidence="12">The sequence shown here is derived from an EMBL/GenBank/DDBJ whole genome shotgun (WGS) entry which is preliminary data.</text>
</comment>
<evidence type="ECO:0000256" key="7">
    <source>
        <dbReference type="ARBA" id="ARBA00023212"/>
    </source>
</evidence>
<dbReference type="Pfam" id="PF00569">
    <property type="entry name" value="ZZ"/>
    <property type="match status" value="1"/>
</dbReference>
<evidence type="ECO:0000313" key="15">
    <source>
        <dbReference type="Proteomes" id="UP000663852"/>
    </source>
</evidence>
<dbReference type="EMBL" id="CAJNOR010006116">
    <property type="protein sequence ID" value="CAF1586264.1"/>
    <property type="molecule type" value="Genomic_DNA"/>
</dbReference>
<evidence type="ECO:0000256" key="3">
    <source>
        <dbReference type="ARBA" id="ARBA00022723"/>
    </source>
</evidence>
<evidence type="ECO:0000256" key="6">
    <source>
        <dbReference type="ARBA" id="ARBA00022837"/>
    </source>
</evidence>
<dbReference type="EMBL" id="CAJNOJ010000381">
    <property type="protein sequence ID" value="CAF1425474.1"/>
    <property type="molecule type" value="Genomic_DNA"/>
</dbReference>
<evidence type="ECO:0000256" key="5">
    <source>
        <dbReference type="ARBA" id="ARBA00022833"/>
    </source>
</evidence>
<dbReference type="PANTHER" id="PTHR12268">
    <property type="entry name" value="E3 UBIQUITIN-PROTEIN LIGASE KCMF1"/>
    <property type="match status" value="1"/>
</dbReference>
<sequence length="735" mass="83802">MSKHYGVCCDGCNANEFSTTRYKCQICPDYDLCSTCYNTKKETQSHLNSHRMIAIGLPAVKEPDSLAKQHTDQMNQLEAAYLSRLSSNMSTDSIRKKTLSRSTEMLDREIRTKMISSTETLDKRVTSESWSKMVSSTESLNEKSTRVKMSASTEKLTKRSITDNRRDTRPFLVPTTDNRAKTTVFSVEYLEKFSYNELHEFLIQHDESLRSLAEKCKKERVSGLDLMNFEDDDYKNLLITYGEKKKLKLLIEQKKSKSTSSSTSNSTQEQAELNHLRQTLQTYKQEIQEKHEVIQRLEEIAKNRDQYAQKRALIIKELQITLEQQSAQHSLVQKLVQQLSSATSSTKNGFSQLSPVVQDQLLNIPENATKIPIVPLSSSIVEIPIIQSNTPIVIELDQSIPHIPTTKMSLPNSSTGPHSSSVHFLTFYHPDKNALVTKPVIHDPYDMNNYGTHKLIIYSEDSQHIITETLLNVIPEIEICVPKKFAIRDSVNNVVIGGIITLRSANEESVLFTGTTDQDGLIILPDNLPDGSYRVEIHSPNNPKLQHLKFVMVIFQNRRQSVLNKFIGRSDLESNQIHIVLEWNAEPRDLDSHLYSSDGRHVYFQNKDDRDMTLDCDVTTGFGPETITFTLQPNLKYVYAVHRYSPEPKLTQSKAKVTFYLDAEKTQISKVGSQDKLTNSETHHIPEITRPNATFWVVCMIDGSTKQIRFFPNTFEEHNSFDTDLIGRTICLSDC</sequence>
<dbReference type="Proteomes" id="UP000663852">
    <property type="component" value="Unassembled WGS sequence"/>
</dbReference>
<keyword evidence="5" id="KW-0862">Zinc</keyword>
<evidence type="ECO:0000256" key="4">
    <source>
        <dbReference type="ARBA" id="ARBA00022771"/>
    </source>
</evidence>
<evidence type="ECO:0000256" key="8">
    <source>
        <dbReference type="PROSITE-ProRule" id="PRU00228"/>
    </source>
</evidence>
<proteinExistence type="predicted"/>
<dbReference type="InterPro" id="IPR000433">
    <property type="entry name" value="Znf_ZZ"/>
</dbReference>
<dbReference type="InterPro" id="IPR050774">
    <property type="entry name" value="KCMF1/Dystrophin"/>
</dbReference>
<evidence type="ECO:0000313" key="12">
    <source>
        <dbReference type="EMBL" id="CAF1425474.1"/>
    </source>
</evidence>
<dbReference type="AlphaFoldDB" id="A0A815MMY3"/>
<name>A0A815MMY3_ADIRI</name>
<feature type="coiled-coil region" evidence="9">
    <location>
        <begin position="266"/>
        <end position="303"/>
    </location>
</feature>
<evidence type="ECO:0000256" key="1">
    <source>
        <dbReference type="ARBA" id="ARBA00004245"/>
    </source>
</evidence>
<comment type="subcellular location">
    <subcellularLocation>
        <location evidence="1">Cytoplasm</location>
        <location evidence="1">Cytoskeleton</location>
    </subcellularLocation>
</comment>
<dbReference type="OrthoDB" id="10025689at2759"/>
<keyword evidence="7" id="KW-0206">Cytoskeleton</keyword>
<keyword evidence="2" id="KW-0963">Cytoplasm</keyword>
<gene>
    <name evidence="12" type="ORF">EDS130_LOCUS37828</name>
    <name evidence="13" type="ORF">XAT740_LOCUS46054</name>
</gene>
<evidence type="ECO:0000313" key="14">
    <source>
        <dbReference type="Proteomes" id="UP000663828"/>
    </source>
</evidence>
<dbReference type="GO" id="GO:0005886">
    <property type="term" value="C:plasma membrane"/>
    <property type="evidence" value="ECO:0007669"/>
    <property type="project" value="TreeGrafter"/>
</dbReference>
<accession>A0A815MMY3</accession>
<dbReference type="GO" id="GO:0008270">
    <property type="term" value="F:zinc ion binding"/>
    <property type="evidence" value="ECO:0007669"/>
    <property type="project" value="UniProtKB-KW"/>
</dbReference>
<feature type="region of interest" description="Disordered" evidence="10">
    <location>
        <begin position="141"/>
        <end position="160"/>
    </location>
</feature>
<evidence type="ECO:0000259" key="11">
    <source>
        <dbReference type="PROSITE" id="PS50135"/>
    </source>
</evidence>
<dbReference type="Gene3D" id="2.60.120.380">
    <property type="match status" value="1"/>
</dbReference>
<dbReference type="CDD" id="cd02338">
    <property type="entry name" value="ZZ_PCMF_like"/>
    <property type="match status" value="1"/>
</dbReference>
<dbReference type="PANTHER" id="PTHR12268:SF14">
    <property type="entry name" value="DYSTROPHIN-1"/>
    <property type="match status" value="1"/>
</dbReference>
<keyword evidence="4 8" id="KW-0863">Zinc-finger</keyword>
<keyword evidence="6" id="KW-0106">Calcium</keyword>
<evidence type="ECO:0000256" key="2">
    <source>
        <dbReference type="ARBA" id="ARBA00022490"/>
    </source>
</evidence>
<dbReference type="SMART" id="SM00291">
    <property type="entry name" value="ZnF_ZZ"/>
    <property type="match status" value="1"/>
</dbReference>
<dbReference type="SUPFAM" id="SSF57850">
    <property type="entry name" value="RING/U-box"/>
    <property type="match status" value="1"/>
</dbReference>
<evidence type="ECO:0000256" key="10">
    <source>
        <dbReference type="SAM" id="MobiDB-lite"/>
    </source>
</evidence>